<dbReference type="EMBL" id="FMKA01000015">
    <property type="protein sequence ID" value="SCP97946.1"/>
    <property type="molecule type" value="Genomic_DNA"/>
</dbReference>
<evidence type="ECO:0000313" key="3">
    <source>
        <dbReference type="Proteomes" id="UP000199315"/>
    </source>
</evidence>
<dbReference type="RefSeq" id="WP_091234600.1">
    <property type="nucleotide sequence ID" value="NZ_FMKA01000015.1"/>
</dbReference>
<dbReference type="AlphaFoldDB" id="A0A1D3TUZ8"/>
<feature type="transmembrane region" description="Helical" evidence="1">
    <location>
        <begin position="129"/>
        <end position="148"/>
    </location>
</feature>
<reference evidence="2 3" key="1">
    <citation type="submission" date="2016-09" db="EMBL/GenBank/DDBJ databases">
        <authorList>
            <person name="Capua I."/>
            <person name="De Benedictis P."/>
            <person name="Joannis T."/>
            <person name="Lombin L.H."/>
            <person name="Cattoli G."/>
        </authorList>
    </citation>
    <scope>NUCLEOTIDE SEQUENCE [LARGE SCALE GENOMIC DNA]</scope>
    <source>
        <strain evidence="2 3">GluBS11</strain>
    </source>
</reference>
<proteinExistence type="predicted"/>
<gene>
    <name evidence="2" type="ORF">SAMN05421730_101525</name>
</gene>
<feature type="transmembrane region" description="Helical" evidence="1">
    <location>
        <begin position="79"/>
        <end position="99"/>
    </location>
</feature>
<accession>A0A1D3TUZ8</accession>
<protein>
    <submittedName>
        <fullName evidence="2">Uncharacterized protein</fullName>
    </submittedName>
</protein>
<feature type="transmembrane region" description="Helical" evidence="1">
    <location>
        <begin position="51"/>
        <end position="72"/>
    </location>
</feature>
<keyword evidence="1" id="KW-0472">Membrane</keyword>
<feature type="transmembrane region" description="Helical" evidence="1">
    <location>
        <begin position="105"/>
        <end position="122"/>
    </location>
</feature>
<keyword evidence="1" id="KW-1133">Transmembrane helix</keyword>
<keyword evidence="3" id="KW-1185">Reference proteome</keyword>
<keyword evidence="1" id="KW-0812">Transmembrane</keyword>
<dbReference type="Proteomes" id="UP000199315">
    <property type="component" value="Unassembled WGS sequence"/>
</dbReference>
<name>A0A1D3TUZ8_9FIRM</name>
<evidence type="ECO:0000313" key="2">
    <source>
        <dbReference type="EMBL" id="SCP97946.1"/>
    </source>
</evidence>
<organism evidence="2 3">
    <name type="scientific">Anaerobium acetethylicum</name>
    <dbReference type="NCBI Taxonomy" id="1619234"/>
    <lineage>
        <taxon>Bacteria</taxon>
        <taxon>Bacillati</taxon>
        <taxon>Bacillota</taxon>
        <taxon>Clostridia</taxon>
        <taxon>Lachnospirales</taxon>
        <taxon>Lachnospiraceae</taxon>
        <taxon>Anaerobium</taxon>
    </lineage>
</organism>
<feature type="transmembrane region" description="Helical" evidence="1">
    <location>
        <begin position="12"/>
        <end position="31"/>
    </location>
</feature>
<sequence>MKEFLTRKNVISLIVIPLCAYPVFWLFFFYMSISAIPARLLFGRPNVNPMIIRNLSLAVSLAVVLLVSWFVFRAKGKELLKALVLMFVLMVVFTTVMRLFGMWTWLYYLIDGVIFLVVLMYLNIRKKPWVYSYAAVVTVLLLLGFIVFDMAM</sequence>
<evidence type="ECO:0000256" key="1">
    <source>
        <dbReference type="SAM" id="Phobius"/>
    </source>
</evidence>